<keyword evidence="6" id="KW-0560">Oxidoreductase</keyword>
<dbReference type="PANTHER" id="PTHR43098">
    <property type="entry name" value="L-ORNITHINE N(5)-MONOOXYGENASE-RELATED"/>
    <property type="match status" value="1"/>
</dbReference>
<dbReference type="GO" id="GO:0016787">
    <property type="term" value="F:hydrolase activity"/>
    <property type="evidence" value="ECO:0007669"/>
    <property type="project" value="InterPro"/>
</dbReference>
<comment type="caution">
    <text evidence="9">The sequence shown here is derived from an EMBL/GenBank/DDBJ whole genome shotgun (WGS) entry which is preliminary data.</text>
</comment>
<dbReference type="InterPro" id="IPR013094">
    <property type="entry name" value="AB_hydrolase_3"/>
</dbReference>
<organism evidence="9 10">
    <name type="scientific">Bradyrhizobium frederickii</name>
    <dbReference type="NCBI Taxonomy" id="2560054"/>
    <lineage>
        <taxon>Bacteria</taxon>
        <taxon>Pseudomonadati</taxon>
        <taxon>Pseudomonadota</taxon>
        <taxon>Alphaproteobacteria</taxon>
        <taxon>Hyphomicrobiales</taxon>
        <taxon>Nitrobacteraceae</taxon>
        <taxon>Bradyrhizobium</taxon>
    </lineage>
</organism>
<dbReference type="AlphaFoldDB" id="A0A4Y9PK91"/>
<sequence>MMGSHYDVVVVGAGFAGLYAVHKMRDELGLDVQAFEAAGGVGGTWWWNRYPGARCDFESIHYSYSFSEEIQREWEWSERFAGQPEILAYLEWVADKLDVRRAFRFNTRVTSTTWDDKAARWIICTDDGATCTARFVVSCVGGLSVAKEPEFPGSETFRGELYRTSSWPHEPVDLTGKRVAVIGTGSTGIQVIQEIANEAAELTVFQRTPNFAAPLGNEAVDLAQRRWNAEHHAELRAGSRQHMIGVPYDPPSGPALAATPDERRRICDKYWDRGGFRLLVSTFSDVIFNQQANETIAEYIRERIRVRVKDPATAALLCPTDHPYASKRPPFETGYYEAYNLPHVHLVDVRSAPIEAITPTGVRTSSKSYEFDVIILATGFDVFTRPLLNLGLRGRDGLKLEDRWANGPTSYLGVQIAGFPNLFVINGPKSAVALYNVPLATEDNVNFVAAALARAIADKTATFEATYEAEEAWGRLCEGILNLTVIPHSKGSWYMGENIPGKARAAYFFAGGAPLYRAICAEIAHVGYGGFALDRVSAPIPPMVRLDPAAALLLGSMLARGMKPLDELNLDEVRAVAESLRELQLPGPAMRVETVEAPRARIYIPDRAGPLPVIVFYHGGGWISGSLDLADAPCRRLADENGAIVVSAHYRLAPEHSFPAATDDTFAALSWVWQHVSAYGGDPGRIVVMGESAGANLAAVAAIRARDAGIPLAGQVLIYPPIDPEASTASRTEFADGPFFTRAIGEKMWGAYLGGAELTALAAPSRASSLAGLAPALVLTLELDMSRDEAEDYAGALASAGVPVRLHRFDGLFHGVFNMSAFIPRVREMYVSIGEFVATCKEQITEAA</sequence>
<dbReference type="SUPFAM" id="SSF53474">
    <property type="entry name" value="alpha/beta-Hydrolases"/>
    <property type="match status" value="1"/>
</dbReference>
<evidence type="ECO:0000256" key="2">
    <source>
        <dbReference type="ARBA" id="ARBA00010139"/>
    </source>
</evidence>
<dbReference type="Pfam" id="PF00743">
    <property type="entry name" value="FMO-like"/>
    <property type="match status" value="1"/>
</dbReference>
<evidence type="ECO:0000313" key="9">
    <source>
        <dbReference type="EMBL" id="TFV80098.1"/>
    </source>
</evidence>
<protein>
    <submittedName>
        <fullName evidence="9">Esterase</fullName>
    </submittedName>
</protein>
<dbReference type="Pfam" id="PF07859">
    <property type="entry name" value="Abhydrolase_3"/>
    <property type="match status" value="1"/>
</dbReference>
<dbReference type="InterPro" id="IPR020946">
    <property type="entry name" value="Flavin_mOase-like"/>
</dbReference>
<evidence type="ECO:0000313" key="10">
    <source>
        <dbReference type="Proteomes" id="UP000297700"/>
    </source>
</evidence>
<dbReference type="EMBL" id="SPQS01000002">
    <property type="protein sequence ID" value="TFV80098.1"/>
    <property type="molecule type" value="Genomic_DNA"/>
</dbReference>
<dbReference type="Gene3D" id="3.40.50.1820">
    <property type="entry name" value="alpha/beta hydrolase"/>
    <property type="match status" value="1"/>
</dbReference>
<keyword evidence="7" id="KW-0503">Monooxygenase</keyword>
<evidence type="ECO:0000259" key="8">
    <source>
        <dbReference type="Pfam" id="PF07859"/>
    </source>
</evidence>
<dbReference type="PANTHER" id="PTHR43098:SF3">
    <property type="entry name" value="L-ORNITHINE N(5)-MONOOXYGENASE-RELATED"/>
    <property type="match status" value="1"/>
</dbReference>
<dbReference type="InterPro" id="IPR029058">
    <property type="entry name" value="AB_hydrolase_fold"/>
</dbReference>
<accession>A0A4Y9PK91</accession>
<reference evidence="9 10" key="1">
    <citation type="submission" date="2019-03" db="EMBL/GenBank/DDBJ databases">
        <title>Bradyrhizobium strains diversity.</title>
        <authorList>
            <person name="Urquiaga M.C.O."/>
            <person name="Hungria M."/>
            <person name="Delamuta J.R.M."/>
            <person name="Klepa M.S."/>
        </authorList>
    </citation>
    <scope>NUCLEOTIDE SEQUENCE [LARGE SCALE GENOMIC DNA]</scope>
    <source>
        <strain evidence="9 10">CNPSo 3426</strain>
    </source>
</reference>
<evidence type="ECO:0000256" key="7">
    <source>
        <dbReference type="ARBA" id="ARBA00023033"/>
    </source>
</evidence>
<evidence type="ECO:0000256" key="6">
    <source>
        <dbReference type="ARBA" id="ARBA00023002"/>
    </source>
</evidence>
<evidence type="ECO:0000256" key="5">
    <source>
        <dbReference type="ARBA" id="ARBA00022857"/>
    </source>
</evidence>
<evidence type="ECO:0000256" key="1">
    <source>
        <dbReference type="ARBA" id="ARBA00001974"/>
    </source>
</evidence>
<dbReference type="InterPro" id="IPR050775">
    <property type="entry name" value="FAD-binding_Monooxygenases"/>
</dbReference>
<comment type="similarity">
    <text evidence="2">Belongs to the FAD-binding monooxygenase family.</text>
</comment>
<name>A0A4Y9PK91_9BRAD</name>
<keyword evidence="3" id="KW-0285">Flavoprotein</keyword>
<comment type="cofactor">
    <cofactor evidence="1">
        <name>FAD</name>
        <dbReference type="ChEBI" id="CHEBI:57692"/>
    </cofactor>
</comment>
<evidence type="ECO:0000256" key="4">
    <source>
        <dbReference type="ARBA" id="ARBA00022827"/>
    </source>
</evidence>
<feature type="domain" description="Alpha/beta hydrolase fold-3" evidence="8">
    <location>
        <begin position="614"/>
        <end position="817"/>
    </location>
</feature>
<gene>
    <name evidence="9" type="ORF">E4K64_03300</name>
</gene>
<dbReference type="Proteomes" id="UP000297700">
    <property type="component" value="Unassembled WGS sequence"/>
</dbReference>
<dbReference type="InterPro" id="IPR036188">
    <property type="entry name" value="FAD/NAD-bd_sf"/>
</dbReference>
<dbReference type="GO" id="GO:0004499">
    <property type="term" value="F:N,N-dimethylaniline monooxygenase activity"/>
    <property type="evidence" value="ECO:0007669"/>
    <property type="project" value="InterPro"/>
</dbReference>
<proteinExistence type="inferred from homology"/>
<dbReference type="SUPFAM" id="SSF51905">
    <property type="entry name" value="FAD/NAD(P)-binding domain"/>
    <property type="match status" value="3"/>
</dbReference>
<dbReference type="Gene3D" id="3.50.50.60">
    <property type="entry name" value="FAD/NAD(P)-binding domain"/>
    <property type="match status" value="3"/>
</dbReference>
<keyword evidence="4" id="KW-0274">FAD</keyword>
<keyword evidence="5" id="KW-0521">NADP</keyword>
<dbReference type="GO" id="GO:0050661">
    <property type="term" value="F:NADP binding"/>
    <property type="evidence" value="ECO:0007669"/>
    <property type="project" value="InterPro"/>
</dbReference>
<evidence type="ECO:0000256" key="3">
    <source>
        <dbReference type="ARBA" id="ARBA00022630"/>
    </source>
</evidence>
<dbReference type="GO" id="GO:0050660">
    <property type="term" value="F:flavin adenine dinucleotide binding"/>
    <property type="evidence" value="ECO:0007669"/>
    <property type="project" value="InterPro"/>
</dbReference>